<dbReference type="PANTHER" id="PTHR14003:SF23">
    <property type="entry name" value="ZINC FINGER PROTEIN 143"/>
    <property type="match status" value="1"/>
</dbReference>
<dbReference type="AlphaFoldDB" id="A0A1A8J0K9"/>
<feature type="domain" description="C2H2-type" evidence="10">
    <location>
        <begin position="175"/>
        <end position="202"/>
    </location>
</feature>
<evidence type="ECO:0000256" key="2">
    <source>
        <dbReference type="ARBA" id="ARBA00006991"/>
    </source>
</evidence>
<dbReference type="GO" id="GO:0031519">
    <property type="term" value="C:PcG protein complex"/>
    <property type="evidence" value="ECO:0007669"/>
    <property type="project" value="TreeGrafter"/>
</dbReference>
<reference evidence="11" key="1">
    <citation type="submission" date="2016-05" db="EMBL/GenBank/DDBJ databases">
        <authorList>
            <person name="Lavstsen T."/>
            <person name="Jespersen J.S."/>
        </authorList>
    </citation>
    <scope>NUCLEOTIDE SEQUENCE</scope>
    <source>
        <tissue evidence="11">Brain</tissue>
    </source>
</reference>
<reference evidence="11" key="2">
    <citation type="submission" date="2016-06" db="EMBL/GenBank/DDBJ databases">
        <title>The genome of a short-lived fish provides insights into sex chromosome evolution and the genetic control of aging.</title>
        <authorList>
            <person name="Reichwald K."/>
            <person name="Felder M."/>
            <person name="Petzold A."/>
            <person name="Koch P."/>
            <person name="Groth M."/>
            <person name="Platzer M."/>
        </authorList>
    </citation>
    <scope>NUCLEOTIDE SEQUENCE</scope>
    <source>
        <tissue evidence="11">Brain</tissue>
    </source>
</reference>
<keyword evidence="7" id="KW-0539">Nucleus</keyword>
<feature type="domain" description="C2H2-type" evidence="10">
    <location>
        <begin position="287"/>
        <end position="314"/>
    </location>
</feature>
<feature type="region of interest" description="Disordered" evidence="9">
    <location>
        <begin position="86"/>
        <end position="112"/>
    </location>
</feature>
<dbReference type="FunFam" id="3.30.160.60:FF:000912">
    <property type="entry name" value="Zinc finger protein 660"/>
    <property type="match status" value="1"/>
</dbReference>
<feature type="domain" description="C2H2-type" evidence="10">
    <location>
        <begin position="203"/>
        <end position="230"/>
    </location>
</feature>
<dbReference type="SUPFAM" id="SSF57667">
    <property type="entry name" value="beta-beta-alpha zinc fingers"/>
    <property type="match status" value="3"/>
</dbReference>
<dbReference type="PANTHER" id="PTHR14003">
    <property type="entry name" value="TRANSCRIPTIONAL REPRESSOR PROTEIN YY"/>
    <property type="match status" value="1"/>
</dbReference>
<dbReference type="PROSITE" id="PS50157">
    <property type="entry name" value="ZINC_FINGER_C2H2_2"/>
    <property type="match status" value="5"/>
</dbReference>
<evidence type="ECO:0000256" key="1">
    <source>
        <dbReference type="ARBA" id="ARBA00004123"/>
    </source>
</evidence>
<comment type="subcellular location">
    <subcellularLocation>
        <location evidence="1">Nucleus</location>
    </subcellularLocation>
</comment>
<dbReference type="PROSITE" id="PS00028">
    <property type="entry name" value="ZINC_FINGER_C2H2_1"/>
    <property type="match status" value="5"/>
</dbReference>
<gene>
    <name evidence="11" type="primary">Nfu_g_1_025468</name>
</gene>
<dbReference type="FunFam" id="3.30.160.60:FF:000151">
    <property type="entry name" value="Zinc finger and SCAN domain-containing 21"/>
    <property type="match status" value="1"/>
</dbReference>
<proteinExistence type="inferred from homology"/>
<dbReference type="InterPro" id="IPR036236">
    <property type="entry name" value="Znf_C2H2_sf"/>
</dbReference>
<dbReference type="FunFam" id="3.30.160.60:FF:000065">
    <property type="entry name" value="B-cell CLL/lymphoma 6, member B"/>
    <property type="match status" value="1"/>
</dbReference>
<evidence type="ECO:0000259" key="10">
    <source>
        <dbReference type="PROSITE" id="PS50157"/>
    </source>
</evidence>
<evidence type="ECO:0000256" key="7">
    <source>
        <dbReference type="ARBA" id="ARBA00023242"/>
    </source>
</evidence>
<feature type="compositionally biased region" description="Basic and acidic residues" evidence="9">
    <location>
        <begin position="90"/>
        <end position="112"/>
    </location>
</feature>
<evidence type="ECO:0000313" key="11">
    <source>
        <dbReference type="EMBL" id="SBR03086.1"/>
    </source>
</evidence>
<name>A0A1A8J0K9_NOTKU</name>
<evidence type="ECO:0000256" key="6">
    <source>
        <dbReference type="ARBA" id="ARBA00022833"/>
    </source>
</evidence>
<feature type="domain" description="C2H2-type" evidence="10">
    <location>
        <begin position="231"/>
        <end position="258"/>
    </location>
</feature>
<dbReference type="InterPro" id="IPR013087">
    <property type="entry name" value="Znf_C2H2_type"/>
</dbReference>
<keyword evidence="5 8" id="KW-0863">Zinc-finger</keyword>
<evidence type="ECO:0000256" key="4">
    <source>
        <dbReference type="ARBA" id="ARBA00022737"/>
    </source>
</evidence>
<keyword evidence="3" id="KW-0479">Metal-binding</keyword>
<dbReference type="EMBL" id="HAED01016641">
    <property type="protein sequence ID" value="SBR03086.1"/>
    <property type="molecule type" value="Transcribed_RNA"/>
</dbReference>
<dbReference type="FunFam" id="3.30.160.60:FF:001158">
    <property type="entry name" value="zinc finger protein 22"/>
    <property type="match status" value="1"/>
</dbReference>
<sequence length="315" mass="35998">SGVSAAMSSVQHLREFISERLAAAAEEIFSQFEKTIEEELEAQRRLLDISWKARIRLRRVTEPQQQRVYKQNEVLTGQQLCNQEWSSSLDQEKPEPPQVIEEQKEAEPSQFKEEPEELCSFQEEEHLVIKQETFGDPCDYFAESEPNCPVAETQVQGETGSPVSETDLDSNTTTVKCGICGKALRDDFTLDKHLKIHSGVKLQACQICRKSFTHMSTLKVHMRAHMGERPFSCRTCGKRFCTKSNLLVHLRIHTGEKAYTCRTCGKSFTQIGNLNVHVRTHTGEKPYPCWVCGKFFSRGSSLRVHMRTHTSEKSR</sequence>
<dbReference type="Pfam" id="PF00096">
    <property type="entry name" value="zf-C2H2"/>
    <property type="match status" value="4"/>
</dbReference>
<comment type="similarity">
    <text evidence="2">Belongs to the krueppel C2H2-type zinc-finger protein family.</text>
</comment>
<organism evidence="11">
    <name type="scientific">Nothobranchius kuhntae</name>
    <name type="common">Beira killifish</name>
    <dbReference type="NCBI Taxonomy" id="321403"/>
    <lineage>
        <taxon>Eukaryota</taxon>
        <taxon>Metazoa</taxon>
        <taxon>Chordata</taxon>
        <taxon>Craniata</taxon>
        <taxon>Vertebrata</taxon>
        <taxon>Euteleostomi</taxon>
        <taxon>Actinopterygii</taxon>
        <taxon>Neopterygii</taxon>
        <taxon>Teleostei</taxon>
        <taxon>Neoteleostei</taxon>
        <taxon>Acanthomorphata</taxon>
        <taxon>Ovalentaria</taxon>
        <taxon>Atherinomorphae</taxon>
        <taxon>Cyprinodontiformes</taxon>
        <taxon>Nothobranchiidae</taxon>
        <taxon>Nothobranchius</taxon>
    </lineage>
</organism>
<protein>
    <recommendedName>
        <fullName evidence="10">C2H2-type domain-containing protein</fullName>
    </recommendedName>
</protein>
<evidence type="ECO:0000256" key="8">
    <source>
        <dbReference type="PROSITE-ProRule" id="PRU00042"/>
    </source>
</evidence>
<dbReference type="SMART" id="SM00355">
    <property type="entry name" value="ZnF_C2H2"/>
    <property type="match status" value="5"/>
</dbReference>
<keyword evidence="4" id="KW-0677">Repeat</keyword>
<dbReference type="Gene3D" id="3.30.160.60">
    <property type="entry name" value="Classic Zinc Finger"/>
    <property type="match status" value="5"/>
</dbReference>
<evidence type="ECO:0000256" key="3">
    <source>
        <dbReference type="ARBA" id="ARBA00022723"/>
    </source>
</evidence>
<dbReference type="GO" id="GO:0000978">
    <property type="term" value="F:RNA polymerase II cis-regulatory region sequence-specific DNA binding"/>
    <property type="evidence" value="ECO:0007669"/>
    <property type="project" value="TreeGrafter"/>
</dbReference>
<keyword evidence="6" id="KW-0862">Zinc</keyword>
<accession>A0A1A8J0K9</accession>
<feature type="non-terminal residue" evidence="11">
    <location>
        <position position="1"/>
    </location>
</feature>
<evidence type="ECO:0000256" key="5">
    <source>
        <dbReference type="ARBA" id="ARBA00022771"/>
    </source>
</evidence>
<evidence type="ECO:0000256" key="9">
    <source>
        <dbReference type="SAM" id="MobiDB-lite"/>
    </source>
</evidence>
<dbReference type="GO" id="GO:0000981">
    <property type="term" value="F:DNA-binding transcription factor activity, RNA polymerase II-specific"/>
    <property type="evidence" value="ECO:0007669"/>
    <property type="project" value="TreeGrafter"/>
</dbReference>
<dbReference type="GO" id="GO:0008270">
    <property type="term" value="F:zinc ion binding"/>
    <property type="evidence" value="ECO:0007669"/>
    <property type="project" value="UniProtKB-KW"/>
</dbReference>
<dbReference type="GO" id="GO:0005667">
    <property type="term" value="C:transcription regulator complex"/>
    <property type="evidence" value="ECO:0007669"/>
    <property type="project" value="TreeGrafter"/>
</dbReference>
<feature type="domain" description="C2H2-type" evidence="10">
    <location>
        <begin position="259"/>
        <end position="286"/>
    </location>
</feature>
<dbReference type="GO" id="GO:0000785">
    <property type="term" value="C:chromatin"/>
    <property type="evidence" value="ECO:0007669"/>
    <property type="project" value="TreeGrafter"/>
</dbReference>